<dbReference type="EMBL" id="KL216106">
    <property type="protein sequence ID" value="KFV68055.1"/>
    <property type="molecule type" value="Genomic_DNA"/>
</dbReference>
<name>A0A093GCV8_DRYPU</name>
<feature type="non-terminal residue" evidence="2">
    <location>
        <position position="138"/>
    </location>
</feature>
<proteinExistence type="predicted"/>
<keyword evidence="1 2" id="KW-0812">Transmembrane</keyword>
<keyword evidence="1" id="KW-0472">Membrane</keyword>
<feature type="non-terminal residue" evidence="2">
    <location>
        <position position="1"/>
    </location>
</feature>
<dbReference type="PANTHER" id="PTHR31898:SF1">
    <property type="entry name" value="TLC DOMAIN-CONTAINING PROTEIN 5"/>
    <property type="match status" value="1"/>
</dbReference>
<organism evidence="2 3">
    <name type="scientific">Dryobates pubescens</name>
    <name type="common">Downy woodpecker</name>
    <name type="synonym">Picoides pubescens</name>
    <dbReference type="NCBI Taxonomy" id="118200"/>
    <lineage>
        <taxon>Eukaryota</taxon>
        <taxon>Metazoa</taxon>
        <taxon>Chordata</taxon>
        <taxon>Craniata</taxon>
        <taxon>Vertebrata</taxon>
        <taxon>Euteleostomi</taxon>
        <taxon>Archelosauria</taxon>
        <taxon>Archosauria</taxon>
        <taxon>Dinosauria</taxon>
        <taxon>Saurischia</taxon>
        <taxon>Theropoda</taxon>
        <taxon>Coelurosauria</taxon>
        <taxon>Aves</taxon>
        <taxon>Neognathae</taxon>
        <taxon>Neoaves</taxon>
        <taxon>Telluraves</taxon>
        <taxon>Coraciimorphae</taxon>
        <taxon>Piciformes</taxon>
        <taxon>Picidae</taxon>
        <taxon>Dryobates</taxon>
    </lineage>
</organism>
<dbReference type="AlphaFoldDB" id="A0A093GCV8"/>
<sequence length="138" mass="15557">LLGSFCCSVLSRMVSFPLEVTCSLLAWLVLYISFCHWNKHRSHEWSCRLVTLLHGVIVTCLSGYVTLLDGPWPLTHAGSPNTSLQIHVLCLTLGYFLFDLGWCLYFQTEGRKMVKKYHSWTGLRSVGAPVRSNGHLTA</sequence>
<reference evidence="2 3" key="1">
    <citation type="submission" date="2014-04" db="EMBL/GenBank/DDBJ databases">
        <title>Genome evolution of avian class.</title>
        <authorList>
            <person name="Zhang G."/>
            <person name="Li C."/>
        </authorList>
    </citation>
    <scope>NUCLEOTIDE SEQUENCE [LARGE SCALE GENOMIC DNA]</scope>
    <source>
        <strain evidence="2">BGI_N307</strain>
    </source>
</reference>
<feature type="transmembrane region" description="Helical" evidence="1">
    <location>
        <begin position="18"/>
        <end position="37"/>
    </location>
</feature>
<accession>A0A093GCV8</accession>
<dbReference type="InterPro" id="IPR042512">
    <property type="entry name" value="TLCD5"/>
</dbReference>
<feature type="transmembrane region" description="Helical" evidence="1">
    <location>
        <begin position="86"/>
        <end position="106"/>
    </location>
</feature>
<dbReference type="PANTHER" id="PTHR31898">
    <property type="entry name" value="TRANSMEMBRANE PROTEIN 136"/>
    <property type="match status" value="1"/>
</dbReference>
<feature type="transmembrane region" description="Helical" evidence="1">
    <location>
        <begin position="49"/>
        <end position="66"/>
    </location>
</feature>
<protein>
    <submittedName>
        <fullName evidence="2">Transmembrane protein 136</fullName>
    </submittedName>
</protein>
<evidence type="ECO:0000313" key="3">
    <source>
        <dbReference type="Proteomes" id="UP000053875"/>
    </source>
</evidence>
<gene>
    <name evidence="2" type="ORF">N307_14379</name>
</gene>
<dbReference type="Proteomes" id="UP000053875">
    <property type="component" value="Unassembled WGS sequence"/>
</dbReference>
<evidence type="ECO:0000256" key="1">
    <source>
        <dbReference type="SAM" id="Phobius"/>
    </source>
</evidence>
<evidence type="ECO:0000313" key="2">
    <source>
        <dbReference type="EMBL" id="KFV68055.1"/>
    </source>
</evidence>
<keyword evidence="1" id="KW-1133">Transmembrane helix</keyword>
<keyword evidence="3" id="KW-1185">Reference proteome</keyword>